<dbReference type="RefSeq" id="XP_009520801.1">
    <property type="nucleotide sequence ID" value="XM_009522506.1"/>
</dbReference>
<feature type="compositionally biased region" description="Low complexity" evidence="2">
    <location>
        <begin position="360"/>
        <end position="373"/>
    </location>
</feature>
<dbReference type="AlphaFoldDB" id="G4YVF0"/>
<dbReference type="InterPro" id="IPR029417">
    <property type="entry name" value="FAM227"/>
</dbReference>
<dbReference type="EMBL" id="JH159152">
    <property type="protein sequence ID" value="EGZ25513.1"/>
    <property type="molecule type" value="Genomic_DNA"/>
</dbReference>
<feature type="region of interest" description="Disordered" evidence="2">
    <location>
        <begin position="331"/>
        <end position="382"/>
    </location>
</feature>
<dbReference type="GeneID" id="20641456"/>
<dbReference type="OMA" id="FPAMRNR"/>
<proteinExistence type="inferred from homology"/>
<accession>G4YVF0</accession>
<sequence length="545" mass="62503">MIKNPYDPPRMETDNRAGANDARVPSRPRKSFITEVDRLRGISTNAAKSEKSGALRPAEGATEVFQLMDKIAEKQQRSKRIRTMMQRAAHKTILVVRTKNSIQAAEIVTVRFYQHKVTEVPRSVQLSQIRSKVVQNTRFGSIKKRDQFDKIFSEASEIDALLKDMFWYLTAHCFQPNRQPQLEASFYQRIADSFTSLFVRLQMKPSSRDSGFFDQLPDVVAQILFVSLYEAFPRSRKTISSDEIKHEIFRTCYCWILGFVPADLKCDHWLAVDQDSPKRIAALADFPAMRNRMIRAERVERTRQAVRTWHEDQDDDLEDPASADHYEHQFNGEQETTGSNPKLLPTLPSRQKARRNSAFSISPSKSHPHPTSKADSLTKSGDHVETRERFTYEMCNSPLIGAFLARHKLEANTPHLRVQMRLTSGKQRDLNEQEALRAAAGVVPARRRRLVDPTAFGDALVELETFGNAVRHAYSKEREQARNLDSRERRRLAGEHRALETQLSELKQSGERLHEFSNQLVTQRPEVPELLDRSPLGHRHNAVGV</sequence>
<dbReference type="Proteomes" id="UP000002640">
    <property type="component" value="Unassembled WGS sequence"/>
</dbReference>
<reference evidence="3 4" key="1">
    <citation type="journal article" date="2006" name="Science">
        <title>Phytophthora genome sequences uncover evolutionary origins and mechanisms of pathogenesis.</title>
        <authorList>
            <person name="Tyler B.M."/>
            <person name="Tripathy S."/>
            <person name="Zhang X."/>
            <person name="Dehal P."/>
            <person name="Jiang R.H."/>
            <person name="Aerts A."/>
            <person name="Arredondo F.D."/>
            <person name="Baxter L."/>
            <person name="Bensasson D."/>
            <person name="Beynon J.L."/>
            <person name="Chapman J."/>
            <person name="Damasceno C.M."/>
            <person name="Dorrance A.E."/>
            <person name="Dou D."/>
            <person name="Dickerman A.W."/>
            <person name="Dubchak I.L."/>
            <person name="Garbelotto M."/>
            <person name="Gijzen M."/>
            <person name="Gordon S.G."/>
            <person name="Govers F."/>
            <person name="Grunwald N.J."/>
            <person name="Huang W."/>
            <person name="Ivors K.L."/>
            <person name="Jones R.W."/>
            <person name="Kamoun S."/>
            <person name="Krampis K."/>
            <person name="Lamour K.H."/>
            <person name="Lee M.K."/>
            <person name="McDonald W.H."/>
            <person name="Medina M."/>
            <person name="Meijer H.J."/>
            <person name="Nordberg E.K."/>
            <person name="Maclean D.J."/>
            <person name="Ospina-Giraldo M.D."/>
            <person name="Morris P.F."/>
            <person name="Phuntumart V."/>
            <person name="Putnam N.H."/>
            <person name="Rash S."/>
            <person name="Rose J.K."/>
            <person name="Sakihama Y."/>
            <person name="Salamov A.A."/>
            <person name="Savidor A."/>
            <person name="Scheuring C.F."/>
            <person name="Smith B.M."/>
            <person name="Sobral B.W."/>
            <person name="Terry A."/>
            <person name="Torto-Alalibo T.A."/>
            <person name="Win J."/>
            <person name="Xu Z."/>
            <person name="Zhang H."/>
            <person name="Grigoriev I.V."/>
            <person name="Rokhsar D.S."/>
            <person name="Boore J.L."/>
        </authorList>
    </citation>
    <scope>NUCLEOTIDE SEQUENCE [LARGE SCALE GENOMIC DNA]</scope>
    <source>
        <strain evidence="3 4">P6497</strain>
    </source>
</reference>
<dbReference type="PANTHER" id="PTHR33560">
    <property type="entry name" value="PROTEIN FAM227B"/>
    <property type="match status" value="1"/>
</dbReference>
<feature type="compositionally biased region" description="Polar residues" evidence="2">
    <location>
        <begin position="331"/>
        <end position="340"/>
    </location>
</feature>
<organism evidence="3 4">
    <name type="scientific">Phytophthora sojae (strain P6497)</name>
    <name type="common">Soybean stem and root rot agent</name>
    <name type="synonym">Phytophthora megasperma f. sp. glycines</name>
    <dbReference type="NCBI Taxonomy" id="1094619"/>
    <lineage>
        <taxon>Eukaryota</taxon>
        <taxon>Sar</taxon>
        <taxon>Stramenopiles</taxon>
        <taxon>Oomycota</taxon>
        <taxon>Peronosporomycetes</taxon>
        <taxon>Peronosporales</taxon>
        <taxon>Peronosporaceae</taxon>
        <taxon>Phytophthora</taxon>
    </lineage>
</organism>
<evidence type="ECO:0000256" key="1">
    <source>
        <dbReference type="ARBA" id="ARBA00008666"/>
    </source>
</evidence>
<evidence type="ECO:0000313" key="3">
    <source>
        <dbReference type="EMBL" id="EGZ25513.1"/>
    </source>
</evidence>
<comment type="similarity">
    <text evidence="1">Belongs to the FAM227 family.</text>
</comment>
<dbReference type="KEGG" id="psoj:PHYSODRAFT_297155"/>
<name>G4YVF0_PHYSP</name>
<dbReference type="Pfam" id="PF14922">
    <property type="entry name" value="FWWh"/>
    <property type="match status" value="1"/>
</dbReference>
<gene>
    <name evidence="3" type="ORF">PHYSODRAFT_297155</name>
</gene>
<dbReference type="InParanoid" id="G4YVF0"/>
<protein>
    <submittedName>
        <fullName evidence="3">Uncharacterized protein</fullName>
    </submittedName>
</protein>
<keyword evidence="4" id="KW-1185">Reference proteome</keyword>
<evidence type="ECO:0000256" key="2">
    <source>
        <dbReference type="SAM" id="MobiDB-lite"/>
    </source>
</evidence>
<evidence type="ECO:0000313" key="4">
    <source>
        <dbReference type="Proteomes" id="UP000002640"/>
    </source>
</evidence>
<feature type="region of interest" description="Disordered" evidence="2">
    <location>
        <begin position="1"/>
        <end position="30"/>
    </location>
</feature>
<dbReference type="PANTHER" id="PTHR33560:SF1">
    <property type="entry name" value="PROTEIN FAM227A"/>
    <property type="match status" value="1"/>
</dbReference>